<evidence type="ECO:0000256" key="3">
    <source>
        <dbReference type="ARBA" id="ARBA00023163"/>
    </source>
</evidence>
<accession>A0A6M4H189</accession>
<dbReference type="InterPro" id="IPR018060">
    <property type="entry name" value="HTH_AraC"/>
</dbReference>
<dbReference type="InterPro" id="IPR050204">
    <property type="entry name" value="AraC_XylS_family_regulators"/>
</dbReference>
<dbReference type="PANTHER" id="PTHR46796:SF6">
    <property type="entry name" value="ARAC SUBFAMILY"/>
    <property type="match status" value="1"/>
</dbReference>
<dbReference type="RefSeq" id="WP_171159640.1">
    <property type="nucleotide sequence ID" value="NZ_CP053073.1"/>
</dbReference>
<dbReference type="AlphaFoldDB" id="A0A6M4H189"/>
<dbReference type="Pfam" id="PF12833">
    <property type="entry name" value="HTH_18"/>
    <property type="match status" value="1"/>
</dbReference>
<protein>
    <submittedName>
        <fullName evidence="5">HTH-type transcriptional activator RhaS</fullName>
    </submittedName>
</protein>
<dbReference type="PANTHER" id="PTHR46796">
    <property type="entry name" value="HTH-TYPE TRANSCRIPTIONAL ACTIVATOR RHAS-RELATED"/>
    <property type="match status" value="1"/>
</dbReference>
<keyword evidence="1" id="KW-0805">Transcription regulation</keyword>
<dbReference type="InterPro" id="IPR020449">
    <property type="entry name" value="Tscrpt_reg_AraC-type_HTH"/>
</dbReference>
<proteinExistence type="predicted"/>
<name>A0A6M4H189_9PROT</name>
<dbReference type="FunCoup" id="A0A6M4H189">
    <property type="interactions" value="20"/>
</dbReference>
<keyword evidence="3" id="KW-0804">Transcription</keyword>
<evidence type="ECO:0000256" key="1">
    <source>
        <dbReference type="ARBA" id="ARBA00023015"/>
    </source>
</evidence>
<dbReference type="KEGG" id="upl:DSM104440_00043"/>
<dbReference type="SMART" id="SM00342">
    <property type="entry name" value="HTH_ARAC"/>
    <property type="match status" value="1"/>
</dbReference>
<evidence type="ECO:0000313" key="5">
    <source>
        <dbReference type="EMBL" id="QJR13261.1"/>
    </source>
</evidence>
<evidence type="ECO:0000313" key="6">
    <source>
        <dbReference type="Proteomes" id="UP000503096"/>
    </source>
</evidence>
<dbReference type="PROSITE" id="PS01124">
    <property type="entry name" value="HTH_ARAC_FAMILY_2"/>
    <property type="match status" value="1"/>
</dbReference>
<dbReference type="SUPFAM" id="SSF46689">
    <property type="entry name" value="Homeodomain-like"/>
    <property type="match status" value="2"/>
</dbReference>
<dbReference type="InParanoid" id="A0A6M4H189"/>
<dbReference type="EMBL" id="CP053073">
    <property type="protein sequence ID" value="QJR13261.1"/>
    <property type="molecule type" value="Genomic_DNA"/>
</dbReference>
<dbReference type="GO" id="GO:0003700">
    <property type="term" value="F:DNA-binding transcription factor activity"/>
    <property type="evidence" value="ECO:0007669"/>
    <property type="project" value="InterPro"/>
</dbReference>
<dbReference type="Proteomes" id="UP000503096">
    <property type="component" value="Chromosome"/>
</dbReference>
<dbReference type="PROSITE" id="PS00041">
    <property type="entry name" value="HTH_ARAC_FAMILY_1"/>
    <property type="match status" value="1"/>
</dbReference>
<keyword evidence="6" id="KW-1185">Reference proteome</keyword>
<reference evidence="5 6" key="1">
    <citation type="submission" date="2020-04" db="EMBL/GenBank/DDBJ databases">
        <title>Usitatibacter rugosus gen. nov., sp. nov. and Usitatibacter palustris sp. nov., novel members of Usitatibacteraceae fam. nov. within the order Nitrosomonadales isolated from soil.</title>
        <authorList>
            <person name="Huber K.J."/>
            <person name="Neumann-Schaal M."/>
            <person name="Geppert A."/>
            <person name="Luckner M."/>
            <person name="Wanner G."/>
            <person name="Overmann J."/>
        </authorList>
    </citation>
    <scope>NUCLEOTIDE SEQUENCE [LARGE SCALE GENOMIC DNA]</scope>
    <source>
        <strain evidence="5 6">Swamp67</strain>
    </source>
</reference>
<evidence type="ECO:0000256" key="2">
    <source>
        <dbReference type="ARBA" id="ARBA00023125"/>
    </source>
</evidence>
<keyword evidence="2" id="KW-0238">DNA-binding</keyword>
<dbReference type="InterPro" id="IPR018062">
    <property type="entry name" value="HTH_AraC-typ_CS"/>
</dbReference>
<evidence type="ECO:0000259" key="4">
    <source>
        <dbReference type="PROSITE" id="PS01124"/>
    </source>
</evidence>
<dbReference type="InterPro" id="IPR009057">
    <property type="entry name" value="Homeodomain-like_sf"/>
</dbReference>
<gene>
    <name evidence="5" type="primary">rhaS</name>
    <name evidence="5" type="ORF">DSM104440_00043</name>
</gene>
<organism evidence="5 6">
    <name type="scientific">Usitatibacter palustris</name>
    <dbReference type="NCBI Taxonomy" id="2732487"/>
    <lineage>
        <taxon>Bacteria</taxon>
        <taxon>Pseudomonadati</taxon>
        <taxon>Pseudomonadota</taxon>
        <taxon>Betaproteobacteria</taxon>
        <taxon>Nitrosomonadales</taxon>
        <taxon>Usitatibacteraceae</taxon>
        <taxon>Usitatibacter</taxon>
    </lineage>
</organism>
<dbReference type="Gene3D" id="1.10.10.60">
    <property type="entry name" value="Homeodomain-like"/>
    <property type="match status" value="1"/>
</dbReference>
<feature type="domain" description="HTH araC/xylS-type" evidence="4">
    <location>
        <begin position="171"/>
        <end position="269"/>
    </location>
</feature>
<dbReference type="PRINTS" id="PR00032">
    <property type="entry name" value="HTHARAC"/>
</dbReference>
<sequence>MDGSAAPVLSRRTLYEATSLRIERIVARPHTDGCLEVAAPLANGLALPLAGAFARHDSGRHPRVATANDAVFFPARRPYRVSFPGTIGDEVLSLQWTDEALASACPEAQGHFASAAHALLEPDQMVRRSILLRRLARAQADPLEIEELSVELLASCLRIERTSIVARRGIENVKEAVALEPEHKWTLPELAQIARMSPSHLAHVFRREAGVTVYAYVLRSRLAKALAAIVDSDADITTIAFDAGFASHSHFTMRFRTTFGMTPASLRRDAHGDTRELRRIVTAR</sequence>
<dbReference type="GO" id="GO:0043565">
    <property type="term" value="F:sequence-specific DNA binding"/>
    <property type="evidence" value="ECO:0007669"/>
    <property type="project" value="InterPro"/>
</dbReference>